<sequence>MKLLTASRLIDGEVVWLAADNHWAEDIAHAEIARDEEAVERLEHAGREAAARNEVVDVNLIDVEFVDGAIRPIRLRERIRAAGPSIHPDLGKQARRGVLAPV</sequence>
<dbReference type="RefSeq" id="WP_260903857.1">
    <property type="nucleotide sequence ID" value="NZ_JAOCZP010000004.1"/>
</dbReference>
<evidence type="ECO:0000313" key="2">
    <source>
        <dbReference type="Proteomes" id="UP001320831"/>
    </source>
</evidence>
<protein>
    <submittedName>
        <fullName evidence="1">DUF2849 domain-containing protein</fullName>
    </submittedName>
</protein>
<comment type="caution">
    <text evidence="1">The sequence shown here is derived from an EMBL/GenBank/DDBJ whole genome shotgun (WGS) entry which is preliminary data.</text>
</comment>
<reference evidence="1 2" key="1">
    <citation type="submission" date="2022-09" db="EMBL/GenBank/DDBJ databases">
        <title>Chelativorans salina sp. nov., a novel slightly halophilic bacterium isolated from a saline lake sediment enrichment.</title>
        <authorList>
            <person name="Gao L."/>
            <person name="Fang B.-Z."/>
            <person name="Li W.-J."/>
        </authorList>
    </citation>
    <scope>NUCLEOTIDE SEQUENCE [LARGE SCALE GENOMIC DNA]</scope>
    <source>
        <strain evidence="1 2">EGI FJ00035</strain>
    </source>
</reference>
<dbReference type="EMBL" id="JAOCZP010000004">
    <property type="protein sequence ID" value="MCT7376181.1"/>
    <property type="molecule type" value="Genomic_DNA"/>
</dbReference>
<proteinExistence type="predicted"/>
<organism evidence="1 2">
    <name type="scientific">Chelativorans salis</name>
    <dbReference type="NCBI Taxonomy" id="2978478"/>
    <lineage>
        <taxon>Bacteria</taxon>
        <taxon>Pseudomonadati</taxon>
        <taxon>Pseudomonadota</taxon>
        <taxon>Alphaproteobacteria</taxon>
        <taxon>Hyphomicrobiales</taxon>
        <taxon>Phyllobacteriaceae</taxon>
        <taxon>Chelativorans</taxon>
    </lineage>
</organism>
<accession>A0ABT2LNP0</accession>
<keyword evidence="2" id="KW-1185">Reference proteome</keyword>
<dbReference type="Pfam" id="PF11011">
    <property type="entry name" value="DUF2849"/>
    <property type="match status" value="1"/>
</dbReference>
<gene>
    <name evidence="1" type="ORF">N5A92_14180</name>
</gene>
<evidence type="ECO:0000313" key="1">
    <source>
        <dbReference type="EMBL" id="MCT7376181.1"/>
    </source>
</evidence>
<dbReference type="InterPro" id="IPR021270">
    <property type="entry name" value="DUF2849"/>
</dbReference>
<dbReference type="Proteomes" id="UP001320831">
    <property type="component" value="Unassembled WGS sequence"/>
</dbReference>
<name>A0ABT2LNP0_9HYPH</name>